<protein>
    <recommendedName>
        <fullName evidence="2">histidine kinase</fullName>
        <ecNumber evidence="2">2.7.13.3</ecNumber>
    </recommendedName>
</protein>
<keyword evidence="5" id="KW-0547">Nucleotide-binding</keyword>
<dbReference type="NCBIfam" id="TIGR00229">
    <property type="entry name" value="sensory_box"/>
    <property type="match status" value="1"/>
</dbReference>
<dbReference type="InterPro" id="IPR004358">
    <property type="entry name" value="Sig_transdc_His_kin-like_C"/>
</dbReference>
<dbReference type="InterPro" id="IPR000014">
    <property type="entry name" value="PAS"/>
</dbReference>
<feature type="region of interest" description="Disordered" evidence="9">
    <location>
        <begin position="1"/>
        <end position="20"/>
    </location>
</feature>
<dbReference type="CDD" id="cd00082">
    <property type="entry name" value="HisKA"/>
    <property type="match status" value="1"/>
</dbReference>
<dbReference type="CDD" id="cd00130">
    <property type="entry name" value="PAS"/>
    <property type="match status" value="1"/>
</dbReference>
<dbReference type="SMART" id="SM00091">
    <property type="entry name" value="PAS"/>
    <property type="match status" value="1"/>
</dbReference>
<dbReference type="Gene3D" id="3.30.450.20">
    <property type="entry name" value="PAS domain"/>
    <property type="match status" value="1"/>
</dbReference>
<accession>A0ABU0YUS2</accession>
<evidence type="ECO:0000256" key="10">
    <source>
        <dbReference type="SAM" id="Phobius"/>
    </source>
</evidence>
<dbReference type="Pfam" id="PF00989">
    <property type="entry name" value="PAS"/>
    <property type="match status" value="1"/>
</dbReference>
<keyword evidence="4" id="KW-0808">Transferase</keyword>
<keyword evidence="15" id="KW-1185">Reference proteome</keyword>
<evidence type="ECO:0000256" key="5">
    <source>
        <dbReference type="ARBA" id="ARBA00022741"/>
    </source>
</evidence>
<evidence type="ECO:0000256" key="3">
    <source>
        <dbReference type="ARBA" id="ARBA00022553"/>
    </source>
</evidence>
<proteinExistence type="predicted"/>
<dbReference type="InterPro" id="IPR003594">
    <property type="entry name" value="HATPase_dom"/>
</dbReference>
<reference evidence="15" key="1">
    <citation type="submission" date="2023-08" db="EMBL/GenBank/DDBJ databases">
        <title>Rhodospirillaceae gen. nov., a novel taxon isolated from the Yangtze River Yuezi River estuary sludge.</title>
        <authorList>
            <person name="Ruan L."/>
        </authorList>
    </citation>
    <scope>NUCLEOTIDE SEQUENCE [LARGE SCALE GENOMIC DNA]</scope>
    <source>
        <strain evidence="15">R-7</strain>
    </source>
</reference>
<dbReference type="GO" id="GO:0005524">
    <property type="term" value="F:ATP binding"/>
    <property type="evidence" value="ECO:0007669"/>
    <property type="project" value="UniProtKB-KW"/>
</dbReference>
<keyword evidence="10" id="KW-0812">Transmembrane</keyword>
<dbReference type="PROSITE" id="PS50113">
    <property type="entry name" value="PAC"/>
    <property type="match status" value="1"/>
</dbReference>
<keyword evidence="10" id="KW-0472">Membrane</keyword>
<sequence length="498" mass="53873">MSADLSGSRILSGTPRAQPHRPHAHRVWVWSAALLAAAIFAVDTFTPLDIAVAVFYVIVIHIAAGASRRKYLVNTALGCGILTVLSYIIVHGDAEPGQPLIRCVVSLSAIGITSALALRNHAVESTLREQANLLELTHDAIFVRDANNTITYWNRAAEQLYGWPREEAIGRSVDDLLQTRFPAPRDEIRAALLRQGTWEGELIHTTRSGARVVAASRWALQRDKDGKPIGVLENNTDITAATEAREELHQAQSALAHAARVATLGELSASIAHEVNQPLAAIITNSEAALRWMGRKEPDLGEAADALKRVIKDGERASEVIQRIRALTRKNEQKRTRLDLNAVIEESLALVQREIAGHQIVLTLDLAADLPAVEADRIQLQQVLINLLLNAVQAMDAVAPETRRLSLRTFADENKPHETKMACLAIADSGPGFDADNAAKLFSAFFTTKPAGMGMGLSICRSIVEAAGGRIWATRNDGAGATFHVTLPPSTSPGREAA</sequence>
<dbReference type="PROSITE" id="PS50112">
    <property type="entry name" value="PAS"/>
    <property type="match status" value="1"/>
</dbReference>
<evidence type="ECO:0000256" key="1">
    <source>
        <dbReference type="ARBA" id="ARBA00000085"/>
    </source>
</evidence>
<dbReference type="SUPFAM" id="SSF47384">
    <property type="entry name" value="Homodimeric domain of signal transducing histidine kinase"/>
    <property type="match status" value="1"/>
</dbReference>
<evidence type="ECO:0000256" key="8">
    <source>
        <dbReference type="ARBA" id="ARBA00023012"/>
    </source>
</evidence>
<feature type="domain" description="PAS" evidence="12">
    <location>
        <begin position="126"/>
        <end position="192"/>
    </location>
</feature>
<dbReference type="SMART" id="SM00387">
    <property type="entry name" value="HATPase_c"/>
    <property type="match status" value="1"/>
</dbReference>
<evidence type="ECO:0000259" key="12">
    <source>
        <dbReference type="PROSITE" id="PS50112"/>
    </source>
</evidence>
<dbReference type="SUPFAM" id="SSF55874">
    <property type="entry name" value="ATPase domain of HSP90 chaperone/DNA topoisomerase II/histidine kinase"/>
    <property type="match status" value="1"/>
</dbReference>
<keyword evidence="7 14" id="KW-0067">ATP-binding</keyword>
<dbReference type="Pfam" id="PF02518">
    <property type="entry name" value="HATPase_c"/>
    <property type="match status" value="1"/>
</dbReference>
<keyword evidence="3" id="KW-0597">Phosphoprotein</keyword>
<evidence type="ECO:0000259" key="11">
    <source>
        <dbReference type="PROSITE" id="PS50109"/>
    </source>
</evidence>
<evidence type="ECO:0000256" key="4">
    <source>
        <dbReference type="ARBA" id="ARBA00022679"/>
    </source>
</evidence>
<dbReference type="PANTHER" id="PTHR43065">
    <property type="entry name" value="SENSOR HISTIDINE KINASE"/>
    <property type="match status" value="1"/>
</dbReference>
<dbReference type="EC" id="2.7.13.3" evidence="2"/>
<dbReference type="InterPro" id="IPR003661">
    <property type="entry name" value="HisK_dim/P_dom"/>
</dbReference>
<dbReference type="InterPro" id="IPR000700">
    <property type="entry name" value="PAS-assoc_C"/>
</dbReference>
<feature type="domain" description="PAC" evidence="13">
    <location>
        <begin position="196"/>
        <end position="250"/>
    </location>
</feature>
<keyword evidence="6" id="KW-0418">Kinase</keyword>
<dbReference type="EMBL" id="JAUYVI010000012">
    <property type="protein sequence ID" value="MDQ7251462.1"/>
    <property type="molecule type" value="Genomic_DNA"/>
</dbReference>
<evidence type="ECO:0000313" key="15">
    <source>
        <dbReference type="Proteomes" id="UP001230156"/>
    </source>
</evidence>
<dbReference type="PRINTS" id="PR00344">
    <property type="entry name" value="BCTRLSENSOR"/>
</dbReference>
<dbReference type="PANTHER" id="PTHR43065:SF10">
    <property type="entry name" value="PEROXIDE STRESS-ACTIVATED HISTIDINE KINASE MAK3"/>
    <property type="match status" value="1"/>
</dbReference>
<evidence type="ECO:0000256" key="7">
    <source>
        <dbReference type="ARBA" id="ARBA00022840"/>
    </source>
</evidence>
<dbReference type="InterPro" id="IPR005467">
    <property type="entry name" value="His_kinase_dom"/>
</dbReference>
<comment type="caution">
    <text evidence="14">The sequence shown here is derived from an EMBL/GenBank/DDBJ whole genome shotgun (WGS) entry which is preliminary data.</text>
</comment>
<feature type="transmembrane region" description="Helical" evidence="10">
    <location>
        <begin position="71"/>
        <end position="90"/>
    </location>
</feature>
<dbReference type="Pfam" id="PF00512">
    <property type="entry name" value="HisKA"/>
    <property type="match status" value="1"/>
</dbReference>
<evidence type="ECO:0000256" key="6">
    <source>
        <dbReference type="ARBA" id="ARBA00022777"/>
    </source>
</evidence>
<keyword evidence="10" id="KW-1133">Transmembrane helix</keyword>
<evidence type="ECO:0000313" key="14">
    <source>
        <dbReference type="EMBL" id="MDQ7251462.1"/>
    </source>
</evidence>
<dbReference type="Gene3D" id="1.10.287.130">
    <property type="match status" value="1"/>
</dbReference>
<evidence type="ECO:0000256" key="2">
    <source>
        <dbReference type="ARBA" id="ARBA00012438"/>
    </source>
</evidence>
<evidence type="ECO:0000259" key="13">
    <source>
        <dbReference type="PROSITE" id="PS50113"/>
    </source>
</evidence>
<dbReference type="Proteomes" id="UP001230156">
    <property type="component" value="Unassembled WGS sequence"/>
</dbReference>
<comment type="catalytic activity">
    <reaction evidence="1">
        <text>ATP + protein L-histidine = ADP + protein N-phospho-L-histidine.</text>
        <dbReference type="EC" id="2.7.13.3"/>
    </reaction>
</comment>
<feature type="domain" description="Histidine kinase" evidence="11">
    <location>
        <begin position="270"/>
        <end position="491"/>
    </location>
</feature>
<dbReference type="InterPro" id="IPR013767">
    <property type="entry name" value="PAS_fold"/>
</dbReference>
<dbReference type="SUPFAM" id="SSF55785">
    <property type="entry name" value="PYP-like sensor domain (PAS domain)"/>
    <property type="match status" value="1"/>
</dbReference>
<organism evidence="14 15">
    <name type="scientific">Dongia sedimenti</name>
    <dbReference type="NCBI Taxonomy" id="3064282"/>
    <lineage>
        <taxon>Bacteria</taxon>
        <taxon>Pseudomonadati</taxon>
        <taxon>Pseudomonadota</taxon>
        <taxon>Alphaproteobacteria</taxon>
        <taxon>Rhodospirillales</taxon>
        <taxon>Dongiaceae</taxon>
        <taxon>Dongia</taxon>
    </lineage>
</organism>
<dbReference type="InterPro" id="IPR036097">
    <property type="entry name" value="HisK_dim/P_sf"/>
</dbReference>
<keyword evidence="8" id="KW-0902">Two-component regulatory system</keyword>
<dbReference type="InterPro" id="IPR035965">
    <property type="entry name" value="PAS-like_dom_sf"/>
</dbReference>
<evidence type="ECO:0000256" key="9">
    <source>
        <dbReference type="SAM" id="MobiDB-lite"/>
    </source>
</evidence>
<name>A0ABU0YUS2_9PROT</name>
<dbReference type="PROSITE" id="PS50109">
    <property type="entry name" value="HIS_KIN"/>
    <property type="match status" value="1"/>
</dbReference>
<dbReference type="Gene3D" id="3.30.565.10">
    <property type="entry name" value="Histidine kinase-like ATPase, C-terminal domain"/>
    <property type="match status" value="1"/>
</dbReference>
<dbReference type="InterPro" id="IPR036890">
    <property type="entry name" value="HATPase_C_sf"/>
</dbReference>
<feature type="transmembrane region" description="Helical" evidence="10">
    <location>
        <begin position="28"/>
        <end position="59"/>
    </location>
</feature>
<dbReference type="SMART" id="SM00388">
    <property type="entry name" value="HisKA"/>
    <property type="match status" value="1"/>
</dbReference>
<dbReference type="RefSeq" id="WP_379961865.1">
    <property type="nucleotide sequence ID" value="NZ_JAUYVI010000012.1"/>
</dbReference>
<gene>
    <name evidence="14" type="ORF">Q8A70_27500</name>
</gene>